<reference evidence="2" key="1">
    <citation type="submission" date="2023-02" db="EMBL/GenBank/DDBJ databases">
        <title>A novel hydrolase synthesized by Rhodococcus erythropolis HQ is responsible for the detoxification of Zearalenone.</title>
        <authorList>
            <person name="Hu J."/>
            <person name="Xu J."/>
        </authorList>
    </citation>
    <scope>NUCLEOTIDE SEQUENCE</scope>
    <source>
        <strain evidence="2">HQ</strain>
    </source>
</reference>
<accession>A0AAW6LG38</accession>
<feature type="transmembrane region" description="Helical" evidence="1">
    <location>
        <begin position="167"/>
        <end position="189"/>
    </location>
</feature>
<keyword evidence="1" id="KW-0812">Transmembrane</keyword>
<dbReference type="EMBL" id="JARDXE010000004">
    <property type="protein sequence ID" value="MDE8644773.1"/>
    <property type="molecule type" value="Genomic_DNA"/>
</dbReference>
<feature type="transmembrane region" description="Helical" evidence="1">
    <location>
        <begin position="131"/>
        <end position="155"/>
    </location>
</feature>
<feature type="transmembrane region" description="Helical" evidence="1">
    <location>
        <begin position="195"/>
        <end position="216"/>
    </location>
</feature>
<gene>
    <name evidence="2" type="ORF">PXH69_07420</name>
</gene>
<proteinExistence type="predicted"/>
<comment type="caution">
    <text evidence="2">The sequence shown here is derived from an EMBL/GenBank/DDBJ whole genome shotgun (WGS) entry which is preliminary data.</text>
</comment>
<evidence type="ECO:0000256" key="1">
    <source>
        <dbReference type="SAM" id="Phobius"/>
    </source>
</evidence>
<sequence length="232" mass="23497">MGQDGQMWKQALGFALFGATVAIVTAALTQGSAQASATITLFSGGTTISGFAGESQWTCPIEAAVIGALLGALTGFVLRLAGVRISGGQDNRMVPTVVAGLAGVTLGLTPLLVLIGMAFTGSVDIGWSPLLVYAVSGLLAYGISVAAVFGVLRAAGDRLTVRTTRAVAAMLPVGALAATTVGVGTAWRLGFSTAAPTWIAVVLLVVLVLAMTFVAARAWALRIQPRDLPEVA</sequence>
<keyword evidence="1" id="KW-1133">Transmembrane helix</keyword>
<feature type="transmembrane region" description="Helical" evidence="1">
    <location>
        <begin position="93"/>
        <end position="119"/>
    </location>
</feature>
<feature type="transmembrane region" description="Helical" evidence="1">
    <location>
        <begin position="61"/>
        <end position="81"/>
    </location>
</feature>
<evidence type="ECO:0000313" key="3">
    <source>
        <dbReference type="Proteomes" id="UP001217325"/>
    </source>
</evidence>
<organism evidence="2 3">
    <name type="scientific">Rhodococcus qingshengii</name>
    <dbReference type="NCBI Taxonomy" id="334542"/>
    <lineage>
        <taxon>Bacteria</taxon>
        <taxon>Bacillati</taxon>
        <taxon>Actinomycetota</taxon>
        <taxon>Actinomycetes</taxon>
        <taxon>Mycobacteriales</taxon>
        <taxon>Nocardiaceae</taxon>
        <taxon>Rhodococcus</taxon>
        <taxon>Rhodococcus erythropolis group</taxon>
    </lineage>
</organism>
<evidence type="ECO:0000313" key="2">
    <source>
        <dbReference type="EMBL" id="MDE8644773.1"/>
    </source>
</evidence>
<protein>
    <submittedName>
        <fullName evidence="2">Uncharacterized protein</fullName>
    </submittedName>
</protein>
<name>A0AAW6LG38_RHOSG</name>
<keyword evidence="1" id="KW-0472">Membrane</keyword>
<dbReference type="AlphaFoldDB" id="A0AAW6LG38"/>
<dbReference type="Proteomes" id="UP001217325">
    <property type="component" value="Unassembled WGS sequence"/>
</dbReference>